<evidence type="ECO:0000313" key="2">
    <source>
        <dbReference type="Proteomes" id="UP000318578"/>
    </source>
</evidence>
<protein>
    <submittedName>
        <fullName evidence="1">Uncharacterized protein</fullName>
    </submittedName>
</protein>
<dbReference type="RefSeq" id="WP_144637955.1">
    <property type="nucleotide sequence ID" value="NZ_BNAX01000007.1"/>
</dbReference>
<sequence>MDQVLAHYHGTTGAAVVQEAEQALPCRDEVYKGSPLMRFTGQVQLPQAPGVERQIAYCEDDLQLRIRDCYLFAGRGEFAMQVDFNVVASSFDDAADLLSQRLPTLVPALETVLTRA</sequence>
<accession>A0A558AE42</accession>
<dbReference type="EMBL" id="VJZA01000017">
    <property type="protein sequence ID" value="TVT22526.1"/>
    <property type="molecule type" value="Genomic_DNA"/>
</dbReference>
<dbReference type="OrthoDB" id="3383143at2"/>
<keyword evidence="2" id="KW-1185">Reference proteome</keyword>
<gene>
    <name evidence="1" type="ORF">FNH06_12955</name>
</gene>
<dbReference type="AlphaFoldDB" id="A0A558AE42"/>
<comment type="caution">
    <text evidence="1">The sequence shown here is derived from an EMBL/GenBank/DDBJ whole genome shotgun (WGS) entry which is preliminary data.</text>
</comment>
<name>A0A558AE42_9PSEU</name>
<evidence type="ECO:0000313" key="1">
    <source>
        <dbReference type="EMBL" id="TVT22526.1"/>
    </source>
</evidence>
<proteinExistence type="predicted"/>
<dbReference type="Proteomes" id="UP000318578">
    <property type="component" value="Unassembled WGS sequence"/>
</dbReference>
<organism evidence="1 2">
    <name type="scientific">Amycolatopsis acidiphila</name>
    <dbReference type="NCBI Taxonomy" id="715473"/>
    <lineage>
        <taxon>Bacteria</taxon>
        <taxon>Bacillati</taxon>
        <taxon>Actinomycetota</taxon>
        <taxon>Actinomycetes</taxon>
        <taxon>Pseudonocardiales</taxon>
        <taxon>Pseudonocardiaceae</taxon>
        <taxon>Amycolatopsis</taxon>
    </lineage>
</organism>
<reference evidence="1 2" key="1">
    <citation type="submission" date="2019-07" db="EMBL/GenBank/DDBJ databases">
        <title>New species of Amycolatopsis and Streptomyces.</title>
        <authorList>
            <person name="Duangmal K."/>
            <person name="Teo W.F.A."/>
            <person name="Lipun K."/>
        </authorList>
    </citation>
    <scope>NUCLEOTIDE SEQUENCE [LARGE SCALE GENOMIC DNA]</scope>
    <source>
        <strain evidence="1 2">JCM 30562</strain>
    </source>
</reference>